<comment type="caution">
    <text evidence="1">The sequence shown here is derived from an EMBL/GenBank/DDBJ whole genome shotgun (WGS) entry which is preliminary data.</text>
</comment>
<proteinExistence type="predicted"/>
<keyword evidence="2" id="KW-1185">Reference proteome</keyword>
<protein>
    <submittedName>
        <fullName evidence="1">Uncharacterized protein</fullName>
    </submittedName>
</protein>
<evidence type="ECO:0000313" key="2">
    <source>
        <dbReference type="Proteomes" id="UP001062846"/>
    </source>
</evidence>
<accession>A0ACC0PUM1</accession>
<reference evidence="1" key="1">
    <citation type="submission" date="2022-02" db="EMBL/GenBank/DDBJ databases">
        <title>Plant Genome Project.</title>
        <authorList>
            <person name="Zhang R.-G."/>
        </authorList>
    </citation>
    <scope>NUCLEOTIDE SEQUENCE</scope>
    <source>
        <strain evidence="1">AT1</strain>
    </source>
</reference>
<organism evidence="1 2">
    <name type="scientific">Rhododendron molle</name>
    <name type="common">Chinese azalea</name>
    <name type="synonym">Azalea mollis</name>
    <dbReference type="NCBI Taxonomy" id="49168"/>
    <lineage>
        <taxon>Eukaryota</taxon>
        <taxon>Viridiplantae</taxon>
        <taxon>Streptophyta</taxon>
        <taxon>Embryophyta</taxon>
        <taxon>Tracheophyta</taxon>
        <taxon>Spermatophyta</taxon>
        <taxon>Magnoliopsida</taxon>
        <taxon>eudicotyledons</taxon>
        <taxon>Gunneridae</taxon>
        <taxon>Pentapetalae</taxon>
        <taxon>asterids</taxon>
        <taxon>Ericales</taxon>
        <taxon>Ericaceae</taxon>
        <taxon>Ericoideae</taxon>
        <taxon>Rhodoreae</taxon>
        <taxon>Rhododendron</taxon>
    </lineage>
</organism>
<gene>
    <name evidence="1" type="ORF">RHMOL_Rhmol02G0267600</name>
</gene>
<evidence type="ECO:0000313" key="1">
    <source>
        <dbReference type="EMBL" id="KAI8569291.1"/>
    </source>
</evidence>
<sequence length="135" mass="15189">MSCYLLDKVHLGDTPHNLTESDFESLARNTEGFSGSDIAVYVQDVLFEPVRKTQDAMYFVKTPDALWIPCGPKLPGAVQTTMQDLDAKGLASRILPHPIMKADFDRVLARHRPTVSRADLDVHERFTKEFGVEGW</sequence>
<dbReference type="Proteomes" id="UP001062846">
    <property type="component" value="Chromosome 2"/>
</dbReference>
<name>A0ACC0PUM1_RHOML</name>
<dbReference type="EMBL" id="CM046389">
    <property type="protein sequence ID" value="KAI8569291.1"/>
    <property type="molecule type" value="Genomic_DNA"/>
</dbReference>